<name>A0ABW4YTG9_9HYPH</name>
<organism evidence="2 3">
    <name type="scientific">Ancylobacter oerskovii</name>
    <dbReference type="NCBI Taxonomy" id="459519"/>
    <lineage>
        <taxon>Bacteria</taxon>
        <taxon>Pseudomonadati</taxon>
        <taxon>Pseudomonadota</taxon>
        <taxon>Alphaproteobacteria</taxon>
        <taxon>Hyphomicrobiales</taxon>
        <taxon>Xanthobacteraceae</taxon>
        <taxon>Ancylobacter</taxon>
    </lineage>
</organism>
<feature type="compositionally biased region" description="Basic and acidic residues" evidence="1">
    <location>
        <begin position="1"/>
        <end position="18"/>
    </location>
</feature>
<sequence>MSAEDNREVEPGRGRWERSQQSAHWREIGISAVAAAARYASAPLPPLAASGTGVTGNQAAGADTTRSEPPAPKIVTLRDIEFFAA</sequence>
<reference evidence="3" key="1">
    <citation type="journal article" date="2019" name="Int. J. Syst. Evol. Microbiol.">
        <title>The Global Catalogue of Microorganisms (GCM) 10K type strain sequencing project: providing services to taxonomists for standard genome sequencing and annotation.</title>
        <authorList>
            <consortium name="The Broad Institute Genomics Platform"/>
            <consortium name="The Broad Institute Genome Sequencing Center for Infectious Disease"/>
            <person name="Wu L."/>
            <person name="Ma J."/>
        </authorList>
    </citation>
    <scope>NUCLEOTIDE SEQUENCE [LARGE SCALE GENOMIC DNA]</scope>
    <source>
        <strain evidence="3">CCM 7435</strain>
    </source>
</reference>
<keyword evidence="3" id="KW-1185">Reference proteome</keyword>
<gene>
    <name evidence="2" type="ORF">ACFSNC_03765</name>
</gene>
<feature type="region of interest" description="Disordered" evidence="1">
    <location>
        <begin position="1"/>
        <end position="23"/>
    </location>
</feature>
<dbReference type="EMBL" id="JBHUHD010000001">
    <property type="protein sequence ID" value="MFD2139506.1"/>
    <property type="molecule type" value="Genomic_DNA"/>
</dbReference>
<accession>A0ABW4YTG9</accession>
<dbReference type="RefSeq" id="WP_213352328.1">
    <property type="nucleotide sequence ID" value="NZ_JAHBGB010000019.1"/>
</dbReference>
<evidence type="ECO:0000313" key="2">
    <source>
        <dbReference type="EMBL" id="MFD2139506.1"/>
    </source>
</evidence>
<feature type="region of interest" description="Disordered" evidence="1">
    <location>
        <begin position="44"/>
        <end position="73"/>
    </location>
</feature>
<evidence type="ECO:0000256" key="1">
    <source>
        <dbReference type="SAM" id="MobiDB-lite"/>
    </source>
</evidence>
<dbReference type="Proteomes" id="UP001597299">
    <property type="component" value="Unassembled WGS sequence"/>
</dbReference>
<protein>
    <submittedName>
        <fullName evidence="2">Uncharacterized protein</fullName>
    </submittedName>
</protein>
<comment type="caution">
    <text evidence="2">The sequence shown here is derived from an EMBL/GenBank/DDBJ whole genome shotgun (WGS) entry which is preliminary data.</text>
</comment>
<evidence type="ECO:0000313" key="3">
    <source>
        <dbReference type="Proteomes" id="UP001597299"/>
    </source>
</evidence>
<proteinExistence type="predicted"/>